<evidence type="ECO:0000259" key="3">
    <source>
        <dbReference type="Pfam" id="PF13359"/>
    </source>
</evidence>
<dbReference type="EMBL" id="CACVKT020005561">
    <property type="protein sequence ID" value="CAC5395704.1"/>
    <property type="molecule type" value="Genomic_DNA"/>
</dbReference>
<protein>
    <recommendedName>
        <fullName evidence="3">DDE Tnp4 domain-containing protein</fullName>
    </recommendedName>
</protein>
<dbReference type="SUPFAM" id="SSF48726">
    <property type="entry name" value="Immunoglobulin"/>
    <property type="match status" value="1"/>
</dbReference>
<dbReference type="GO" id="GO:0046872">
    <property type="term" value="F:metal ion binding"/>
    <property type="evidence" value="ECO:0007669"/>
    <property type="project" value="UniProtKB-KW"/>
</dbReference>
<dbReference type="InterPro" id="IPR027806">
    <property type="entry name" value="HARBI1_dom"/>
</dbReference>
<feature type="domain" description="DDE Tnp4" evidence="3">
    <location>
        <begin position="272"/>
        <end position="394"/>
    </location>
</feature>
<evidence type="ECO:0000313" key="5">
    <source>
        <dbReference type="Proteomes" id="UP000507470"/>
    </source>
</evidence>
<dbReference type="Gene3D" id="2.60.40.10">
    <property type="entry name" value="Immunoglobulins"/>
    <property type="match status" value="1"/>
</dbReference>
<dbReference type="InterPro" id="IPR036179">
    <property type="entry name" value="Ig-like_dom_sf"/>
</dbReference>
<dbReference type="AlphaFoldDB" id="A0A6J8CKV6"/>
<sequence length="407" mass="46379">MKDVILMMAIYSTHGVVNTGVTLKLETQTIKIGESMILTCTVHGISKINQNATRQFAKGNNGDLLYFNGHTTQTGKYEEILSEGNTFSLKINNVTESDVNSIYQCRYKFSTVKQMIRTNEMNFEYGPTKNTTVVDFIEYDNKSFEIQINFTKIFPVPKCLAQTKALQLMFANTNVMEERIFYKVSFILKYAGNGQCGTDLEIHCRVGRSNRYIKTFQPFMKCPKQYDRPNEVKQKALLTLIVVLKAVRICRQIFHVMMLMSEMKYITQPNHVATNGGLVNYDSPAYGGSTSDRQICERSNLSSICDKGDSIMADKGFDVQDLFAPNDVSINIPTFFREKNRMTGKTVLKDRAFSGKRVHIERIIGLVKTYKILRAPLNITETKLAREITFVCFMFCNFKTCIIPETA</sequence>
<evidence type="ECO:0000256" key="2">
    <source>
        <dbReference type="ARBA" id="ARBA00022723"/>
    </source>
</evidence>
<comment type="cofactor">
    <cofactor evidence="1">
        <name>a divalent metal cation</name>
        <dbReference type="ChEBI" id="CHEBI:60240"/>
    </cofactor>
</comment>
<dbReference type="PANTHER" id="PTHR23080">
    <property type="entry name" value="THAP DOMAIN PROTEIN"/>
    <property type="match status" value="1"/>
</dbReference>
<proteinExistence type="predicted"/>
<evidence type="ECO:0000313" key="4">
    <source>
        <dbReference type="EMBL" id="CAC5395704.1"/>
    </source>
</evidence>
<name>A0A6J8CKV6_MYTCO</name>
<organism evidence="4 5">
    <name type="scientific">Mytilus coruscus</name>
    <name type="common">Sea mussel</name>
    <dbReference type="NCBI Taxonomy" id="42192"/>
    <lineage>
        <taxon>Eukaryota</taxon>
        <taxon>Metazoa</taxon>
        <taxon>Spiralia</taxon>
        <taxon>Lophotrochozoa</taxon>
        <taxon>Mollusca</taxon>
        <taxon>Bivalvia</taxon>
        <taxon>Autobranchia</taxon>
        <taxon>Pteriomorphia</taxon>
        <taxon>Mytilida</taxon>
        <taxon>Mytiloidea</taxon>
        <taxon>Mytilidae</taxon>
        <taxon>Mytilinae</taxon>
        <taxon>Mytilus</taxon>
    </lineage>
</organism>
<dbReference type="Pfam" id="PF13359">
    <property type="entry name" value="DDE_Tnp_4"/>
    <property type="match status" value="1"/>
</dbReference>
<dbReference type="Proteomes" id="UP000507470">
    <property type="component" value="Unassembled WGS sequence"/>
</dbReference>
<evidence type="ECO:0000256" key="1">
    <source>
        <dbReference type="ARBA" id="ARBA00001968"/>
    </source>
</evidence>
<reference evidence="4 5" key="1">
    <citation type="submission" date="2020-06" db="EMBL/GenBank/DDBJ databases">
        <authorList>
            <person name="Li R."/>
            <person name="Bekaert M."/>
        </authorList>
    </citation>
    <scope>NUCLEOTIDE SEQUENCE [LARGE SCALE GENOMIC DNA]</scope>
    <source>
        <strain evidence="5">wild</strain>
    </source>
</reference>
<gene>
    <name evidence="4" type="ORF">MCOR_30342</name>
</gene>
<keyword evidence="5" id="KW-1185">Reference proteome</keyword>
<dbReference type="InterPro" id="IPR013783">
    <property type="entry name" value="Ig-like_fold"/>
</dbReference>
<accession>A0A6J8CKV6</accession>
<keyword evidence="2" id="KW-0479">Metal-binding</keyword>